<evidence type="ECO:0000313" key="3">
    <source>
        <dbReference type="Proteomes" id="UP000289152"/>
    </source>
</evidence>
<dbReference type="VEuPathDB" id="FungiDB:TREMEDRAFT_62139"/>
<sequence>MSCSPLLLPTKPEHGTTALNGTSPSTVKISRIPGTIMWRGPKSADGFDLGLSLHVANSGVTVRTHWDIQVREAGVKPLRNARNTLTGRQGDGSISDNKTAYELAAWAGTLLNSEKGLGDPYITVVALDAVEIESLLQLSDLPLEMSYSNLTIPPQVPQAYTTGIKKRRPISIYTSPPVLTTCPSTVAWEITVGQ</sequence>
<evidence type="ECO:0000256" key="1">
    <source>
        <dbReference type="SAM" id="MobiDB-lite"/>
    </source>
</evidence>
<gene>
    <name evidence="2" type="ORF">M231_05685</name>
</gene>
<evidence type="ECO:0000313" key="2">
    <source>
        <dbReference type="EMBL" id="RXK37026.1"/>
    </source>
</evidence>
<dbReference type="Proteomes" id="UP000289152">
    <property type="component" value="Unassembled WGS sequence"/>
</dbReference>
<reference evidence="2 3" key="1">
    <citation type="submission" date="2016-06" db="EMBL/GenBank/DDBJ databases">
        <title>Evolution of pathogenesis and genome organization in the Tremellales.</title>
        <authorList>
            <person name="Cuomo C."/>
            <person name="Litvintseva A."/>
            <person name="Heitman J."/>
            <person name="Chen Y."/>
            <person name="Sun S."/>
            <person name="Springer D."/>
            <person name="Dromer F."/>
            <person name="Young S."/>
            <person name="Zeng Q."/>
            <person name="Chapman S."/>
            <person name="Gujja S."/>
            <person name="Saif S."/>
            <person name="Birren B."/>
        </authorList>
    </citation>
    <scope>NUCLEOTIDE SEQUENCE [LARGE SCALE GENOMIC DNA]</scope>
    <source>
        <strain evidence="2 3">ATCC 28783</strain>
    </source>
</reference>
<dbReference type="InParanoid" id="A0A4Q1BHE2"/>
<organism evidence="2 3">
    <name type="scientific">Tremella mesenterica</name>
    <name type="common">Jelly fungus</name>
    <dbReference type="NCBI Taxonomy" id="5217"/>
    <lineage>
        <taxon>Eukaryota</taxon>
        <taxon>Fungi</taxon>
        <taxon>Dikarya</taxon>
        <taxon>Basidiomycota</taxon>
        <taxon>Agaricomycotina</taxon>
        <taxon>Tremellomycetes</taxon>
        <taxon>Tremellales</taxon>
        <taxon>Tremellaceae</taxon>
        <taxon>Tremella</taxon>
    </lineage>
</organism>
<dbReference type="AlphaFoldDB" id="A0A4Q1BHE2"/>
<protein>
    <submittedName>
        <fullName evidence="2">Uncharacterized protein</fullName>
    </submittedName>
</protein>
<dbReference type="EMBL" id="SDIL01000079">
    <property type="protein sequence ID" value="RXK37026.1"/>
    <property type="molecule type" value="Genomic_DNA"/>
</dbReference>
<feature type="region of interest" description="Disordered" evidence="1">
    <location>
        <begin position="1"/>
        <end position="25"/>
    </location>
</feature>
<accession>A0A4Q1BHE2</accession>
<comment type="caution">
    <text evidence="2">The sequence shown here is derived from an EMBL/GenBank/DDBJ whole genome shotgun (WGS) entry which is preliminary data.</text>
</comment>
<keyword evidence="3" id="KW-1185">Reference proteome</keyword>
<name>A0A4Q1BHE2_TREME</name>
<proteinExistence type="predicted"/>